<proteinExistence type="predicted"/>
<dbReference type="AlphaFoldDB" id="A0A8X8WAW4"/>
<evidence type="ECO:0000256" key="1">
    <source>
        <dbReference type="SAM" id="MobiDB-lite"/>
    </source>
</evidence>
<comment type="caution">
    <text evidence="3">The sequence shown here is derived from an EMBL/GenBank/DDBJ whole genome shotgun (WGS) entry which is preliminary data.</text>
</comment>
<organism evidence="3">
    <name type="scientific">Salvia splendens</name>
    <name type="common">Scarlet sage</name>
    <dbReference type="NCBI Taxonomy" id="180675"/>
    <lineage>
        <taxon>Eukaryota</taxon>
        <taxon>Viridiplantae</taxon>
        <taxon>Streptophyta</taxon>
        <taxon>Embryophyta</taxon>
        <taxon>Tracheophyta</taxon>
        <taxon>Spermatophyta</taxon>
        <taxon>Magnoliopsida</taxon>
        <taxon>eudicotyledons</taxon>
        <taxon>Gunneridae</taxon>
        <taxon>Pentapetalae</taxon>
        <taxon>asterids</taxon>
        <taxon>lamiids</taxon>
        <taxon>Lamiales</taxon>
        <taxon>Lamiaceae</taxon>
        <taxon>Nepetoideae</taxon>
        <taxon>Mentheae</taxon>
        <taxon>Salviinae</taxon>
        <taxon>Salvia</taxon>
        <taxon>Salvia subgen. Calosphace</taxon>
        <taxon>core Calosphace</taxon>
    </lineage>
</organism>
<reference evidence="3" key="2">
    <citation type="submission" date="2020-08" db="EMBL/GenBank/DDBJ databases">
        <title>Plant Genome Project.</title>
        <authorList>
            <person name="Zhang R.-G."/>
        </authorList>
    </citation>
    <scope>NUCLEOTIDE SEQUENCE</scope>
    <source>
        <strain evidence="3">Huo1</strain>
        <tissue evidence="3">Leaf</tissue>
    </source>
</reference>
<keyword evidence="4" id="KW-1185">Reference proteome</keyword>
<dbReference type="Proteomes" id="UP000298416">
    <property type="component" value="Unassembled WGS sequence"/>
</dbReference>
<feature type="signal peptide" evidence="2">
    <location>
        <begin position="1"/>
        <end position="22"/>
    </location>
</feature>
<feature type="region of interest" description="Disordered" evidence="1">
    <location>
        <begin position="47"/>
        <end position="72"/>
    </location>
</feature>
<keyword evidence="2" id="KW-0732">Signal</keyword>
<name>A0A8X8WAW4_SALSN</name>
<evidence type="ECO:0000313" key="3">
    <source>
        <dbReference type="EMBL" id="KAG6391068.1"/>
    </source>
</evidence>
<protein>
    <submittedName>
        <fullName evidence="3">Uncharacterized protein</fullName>
    </submittedName>
</protein>
<gene>
    <name evidence="3" type="ORF">SASPL_148816</name>
</gene>
<sequence length="294" mass="34025">MTKFRTAIIAAALFCLFTISLARSPPDLTITTAQVALPLRDDDPALRLSSEPINTDADAKTNPETDPNFSVASSAPMTRITFRPINRLFLKRPCRHHFKFYPTMRDNHQISLGNDMLIASGENTDIKQPAVMDNHQISLGNDMLIATDLKQPTVRDNNQISLENDMLIATDFKQPTVRDNRQISLGNDMLIVSGKNTDFKQPAVRGGGKRIPGRWIRMHRHHLRRRSEDTNNDNEEEVDRGKRVVFKHYDYDRFDREKKLKILKQRFILRNEKEEKTKKSPFFKGVRKFLNNYF</sequence>
<reference evidence="3" key="1">
    <citation type="submission" date="2018-01" db="EMBL/GenBank/DDBJ databases">
        <authorList>
            <person name="Mao J.F."/>
        </authorList>
    </citation>
    <scope>NUCLEOTIDE SEQUENCE</scope>
    <source>
        <strain evidence="3">Huo1</strain>
        <tissue evidence="3">Leaf</tissue>
    </source>
</reference>
<dbReference type="EMBL" id="PNBA02000019">
    <property type="protein sequence ID" value="KAG6391068.1"/>
    <property type="molecule type" value="Genomic_DNA"/>
</dbReference>
<feature type="chain" id="PRO_5036469284" evidence="2">
    <location>
        <begin position="23"/>
        <end position="294"/>
    </location>
</feature>
<evidence type="ECO:0000256" key="2">
    <source>
        <dbReference type="SAM" id="SignalP"/>
    </source>
</evidence>
<evidence type="ECO:0000313" key="4">
    <source>
        <dbReference type="Proteomes" id="UP000298416"/>
    </source>
</evidence>
<accession>A0A8X8WAW4</accession>